<protein>
    <submittedName>
        <fullName evidence="1">Uncharacterized protein</fullName>
    </submittedName>
</protein>
<sequence>MDIQFISQFLARILQVIFWFIAKLDFTC</sequence>
<accession>A0A2P2QP43</accession>
<evidence type="ECO:0000313" key="1">
    <source>
        <dbReference type="EMBL" id="MBX68792.1"/>
    </source>
</evidence>
<dbReference type="AlphaFoldDB" id="A0A2P2QP43"/>
<organism evidence="1">
    <name type="scientific">Rhizophora mucronata</name>
    <name type="common">Asiatic mangrove</name>
    <dbReference type="NCBI Taxonomy" id="61149"/>
    <lineage>
        <taxon>Eukaryota</taxon>
        <taxon>Viridiplantae</taxon>
        <taxon>Streptophyta</taxon>
        <taxon>Embryophyta</taxon>
        <taxon>Tracheophyta</taxon>
        <taxon>Spermatophyta</taxon>
        <taxon>Magnoliopsida</taxon>
        <taxon>eudicotyledons</taxon>
        <taxon>Gunneridae</taxon>
        <taxon>Pentapetalae</taxon>
        <taxon>rosids</taxon>
        <taxon>fabids</taxon>
        <taxon>Malpighiales</taxon>
        <taxon>Rhizophoraceae</taxon>
        <taxon>Rhizophora</taxon>
    </lineage>
</organism>
<reference evidence="1" key="1">
    <citation type="submission" date="2018-02" db="EMBL/GenBank/DDBJ databases">
        <title>Rhizophora mucronata_Transcriptome.</title>
        <authorList>
            <person name="Meera S.P."/>
            <person name="Sreeshan A."/>
            <person name="Augustine A."/>
        </authorList>
    </citation>
    <scope>NUCLEOTIDE SEQUENCE</scope>
    <source>
        <tissue evidence="1">Leaf</tissue>
    </source>
</reference>
<proteinExistence type="predicted"/>
<dbReference type="EMBL" id="GGEC01088308">
    <property type="protein sequence ID" value="MBX68792.1"/>
    <property type="molecule type" value="Transcribed_RNA"/>
</dbReference>
<name>A0A2P2QP43_RHIMU</name>